<name>A0A8B7C6G5_PHODC</name>
<dbReference type="Proteomes" id="UP000228380">
    <property type="component" value="Chromosome 15"/>
</dbReference>
<dbReference type="AlphaFoldDB" id="A0A8B7C6G5"/>
<reference evidence="3" key="1">
    <citation type="journal article" date="2019" name="Nat. Commun.">
        <title>Genome-wide association mapping of date palm fruit traits.</title>
        <authorList>
            <person name="Hazzouri K.M."/>
            <person name="Gros-Balthazard M."/>
            <person name="Flowers J.M."/>
            <person name="Copetti D."/>
            <person name="Lemansour A."/>
            <person name="Lebrun M."/>
            <person name="Masmoudi K."/>
            <person name="Ferrand S."/>
            <person name="Dhar M.I."/>
            <person name="Fresquez Z.A."/>
            <person name="Rosas U."/>
            <person name="Zhang J."/>
            <person name="Talag J."/>
            <person name="Lee S."/>
            <person name="Kudrna D."/>
            <person name="Powell R.F."/>
            <person name="Leitch I.J."/>
            <person name="Krueger R.R."/>
            <person name="Wing R.A."/>
            <person name="Amiri K.M.A."/>
            <person name="Purugganan M.D."/>
        </authorList>
    </citation>
    <scope>NUCLEOTIDE SEQUENCE [LARGE SCALE GENOMIC DNA]</scope>
    <source>
        <strain evidence="3">cv. Khalas</strain>
    </source>
</reference>
<sequence>MSRLGKCIISSFRLSPLLPYWSNGRQFRPTRAKKPNIGGNSQAKSPTFSLRISKAFVARSAVAVFALGFLDAGYSGDWSRIGVITKETEELLKIAAYLITPFCLFLIISITDGDKAP</sequence>
<keyword evidence="1" id="KW-0472">Membrane</keyword>
<evidence type="ECO:0000256" key="1">
    <source>
        <dbReference type="SAM" id="Phobius"/>
    </source>
</evidence>
<dbReference type="GeneID" id="103709270"/>
<gene>
    <name evidence="4" type="primary">LOC103709270</name>
</gene>
<dbReference type="Pfam" id="PF25397">
    <property type="entry name" value="DUF7887"/>
    <property type="match status" value="1"/>
</dbReference>
<feature type="transmembrane region" description="Helical" evidence="1">
    <location>
        <begin position="94"/>
        <end position="111"/>
    </location>
</feature>
<protein>
    <submittedName>
        <fullName evidence="4">Uncharacterized protein LOC103709270</fullName>
    </submittedName>
</protein>
<organism evidence="3 4">
    <name type="scientific">Phoenix dactylifera</name>
    <name type="common">Date palm</name>
    <dbReference type="NCBI Taxonomy" id="42345"/>
    <lineage>
        <taxon>Eukaryota</taxon>
        <taxon>Viridiplantae</taxon>
        <taxon>Streptophyta</taxon>
        <taxon>Embryophyta</taxon>
        <taxon>Tracheophyta</taxon>
        <taxon>Spermatophyta</taxon>
        <taxon>Magnoliopsida</taxon>
        <taxon>Liliopsida</taxon>
        <taxon>Arecaceae</taxon>
        <taxon>Coryphoideae</taxon>
        <taxon>Phoeniceae</taxon>
        <taxon>Phoenix</taxon>
    </lineage>
</organism>
<evidence type="ECO:0000259" key="2">
    <source>
        <dbReference type="Pfam" id="PF25397"/>
    </source>
</evidence>
<dbReference type="PANTHER" id="PTHR38389:SF1">
    <property type="entry name" value="DNA-DIRECTED RNA POLYMERASE SUBUNIT BETA"/>
    <property type="match status" value="1"/>
</dbReference>
<dbReference type="OrthoDB" id="1937164at2759"/>
<dbReference type="PANTHER" id="PTHR38389">
    <property type="entry name" value="DNA-DIRECTED RNA POLYMERASE SUBUNIT BETA"/>
    <property type="match status" value="1"/>
</dbReference>
<keyword evidence="3" id="KW-1185">Reference proteome</keyword>
<proteinExistence type="predicted"/>
<dbReference type="RefSeq" id="XP_008792762.1">
    <property type="nucleotide sequence ID" value="XM_008794540.4"/>
</dbReference>
<reference evidence="4" key="2">
    <citation type="submission" date="2025-08" db="UniProtKB">
        <authorList>
            <consortium name="RefSeq"/>
        </authorList>
    </citation>
    <scope>IDENTIFICATION</scope>
    <source>
        <tissue evidence="4">Young leaves</tissue>
    </source>
</reference>
<dbReference type="InterPro" id="IPR057209">
    <property type="entry name" value="DUF7887"/>
</dbReference>
<feature type="domain" description="DUF7887" evidence="2">
    <location>
        <begin position="52"/>
        <end position="112"/>
    </location>
</feature>
<evidence type="ECO:0000313" key="4">
    <source>
        <dbReference type="RefSeq" id="XP_008792762.1"/>
    </source>
</evidence>
<keyword evidence="1" id="KW-1133">Transmembrane helix</keyword>
<accession>A0A8B7C6G5</accession>
<keyword evidence="1" id="KW-0812">Transmembrane</keyword>
<dbReference type="KEGG" id="pda:103709270"/>
<evidence type="ECO:0000313" key="3">
    <source>
        <dbReference type="Proteomes" id="UP000228380"/>
    </source>
</evidence>